<comment type="caution">
    <text evidence="2">The sequence shown here is derived from an EMBL/GenBank/DDBJ whole genome shotgun (WGS) entry which is preliminary data.</text>
</comment>
<feature type="coiled-coil region" evidence="1">
    <location>
        <begin position="18"/>
        <end position="51"/>
    </location>
</feature>
<sequence length="51" mass="6196">MVNILKQEFSIPGEKIIILEEQKELEMQIEIEKQLEQKKQLEIEKIEKEEQ</sequence>
<evidence type="ECO:0000256" key="1">
    <source>
        <dbReference type="SAM" id="Coils"/>
    </source>
</evidence>
<evidence type="ECO:0000313" key="2">
    <source>
        <dbReference type="EMBL" id="KKM84388.1"/>
    </source>
</evidence>
<dbReference type="AlphaFoldDB" id="A0A0F9KRL1"/>
<reference evidence="2" key="1">
    <citation type="journal article" date="2015" name="Nature">
        <title>Complex archaea that bridge the gap between prokaryotes and eukaryotes.</title>
        <authorList>
            <person name="Spang A."/>
            <person name="Saw J.H."/>
            <person name="Jorgensen S.L."/>
            <person name="Zaremba-Niedzwiedzka K."/>
            <person name="Martijn J."/>
            <person name="Lind A.E."/>
            <person name="van Eijk R."/>
            <person name="Schleper C."/>
            <person name="Guy L."/>
            <person name="Ettema T.J."/>
        </authorList>
    </citation>
    <scope>NUCLEOTIDE SEQUENCE</scope>
</reference>
<name>A0A0F9KRL1_9ZZZZ</name>
<accession>A0A0F9KRL1</accession>
<organism evidence="2">
    <name type="scientific">marine sediment metagenome</name>
    <dbReference type="NCBI Taxonomy" id="412755"/>
    <lineage>
        <taxon>unclassified sequences</taxon>
        <taxon>metagenomes</taxon>
        <taxon>ecological metagenomes</taxon>
    </lineage>
</organism>
<proteinExistence type="predicted"/>
<dbReference type="EMBL" id="LAZR01007574">
    <property type="protein sequence ID" value="KKM84388.1"/>
    <property type="molecule type" value="Genomic_DNA"/>
</dbReference>
<protein>
    <submittedName>
        <fullName evidence="2">Uncharacterized protein</fullName>
    </submittedName>
</protein>
<keyword evidence="1" id="KW-0175">Coiled coil</keyword>
<gene>
    <name evidence="2" type="ORF">LCGC14_1299680</name>
</gene>
<feature type="non-terminal residue" evidence="2">
    <location>
        <position position="51"/>
    </location>
</feature>